<organism evidence="4 5">
    <name type="scientific">Nonlabens xylanidelens</name>
    <dbReference type="NCBI Taxonomy" id="191564"/>
    <lineage>
        <taxon>Bacteria</taxon>
        <taxon>Pseudomonadati</taxon>
        <taxon>Bacteroidota</taxon>
        <taxon>Flavobacteriia</taxon>
        <taxon>Flavobacteriales</taxon>
        <taxon>Flavobacteriaceae</taxon>
        <taxon>Nonlabens</taxon>
    </lineage>
</organism>
<proteinExistence type="inferred from homology"/>
<dbReference type="GO" id="GO:0005829">
    <property type="term" value="C:cytosol"/>
    <property type="evidence" value="ECO:0007669"/>
    <property type="project" value="TreeGrafter"/>
</dbReference>
<dbReference type="EMBL" id="PTJE01000008">
    <property type="protein sequence ID" value="PPK92965.1"/>
    <property type="molecule type" value="Genomic_DNA"/>
</dbReference>
<accession>A0A2S6IFG6</accession>
<name>A0A2S6IFG6_9FLAO</name>
<comment type="similarity">
    <text evidence="1">Belongs to the Skp family.</text>
</comment>
<dbReference type="PANTHER" id="PTHR35089">
    <property type="entry name" value="CHAPERONE PROTEIN SKP"/>
    <property type="match status" value="1"/>
</dbReference>
<dbReference type="GO" id="GO:0051082">
    <property type="term" value="F:unfolded protein binding"/>
    <property type="evidence" value="ECO:0007669"/>
    <property type="project" value="InterPro"/>
</dbReference>
<reference evidence="4 5" key="1">
    <citation type="submission" date="2018-02" db="EMBL/GenBank/DDBJ databases">
        <title>Genomic Encyclopedia of Archaeal and Bacterial Type Strains, Phase II (KMG-II): from individual species to whole genera.</title>
        <authorList>
            <person name="Goeker M."/>
        </authorList>
    </citation>
    <scope>NUCLEOTIDE SEQUENCE [LARGE SCALE GENOMIC DNA]</scope>
    <source>
        <strain evidence="4 5">DSM 16809</strain>
    </source>
</reference>
<dbReference type="OrthoDB" id="1524711at2"/>
<dbReference type="Proteomes" id="UP000239002">
    <property type="component" value="Unassembled WGS sequence"/>
</dbReference>
<dbReference type="Pfam" id="PF03938">
    <property type="entry name" value="OmpH"/>
    <property type="match status" value="1"/>
</dbReference>
<dbReference type="SMART" id="SM00935">
    <property type="entry name" value="OmpH"/>
    <property type="match status" value="1"/>
</dbReference>
<dbReference type="AlphaFoldDB" id="A0A2S6IFG6"/>
<comment type="caution">
    <text evidence="4">The sequence shown here is derived from an EMBL/GenBank/DDBJ whole genome shotgun (WGS) entry which is preliminary data.</text>
</comment>
<evidence type="ECO:0000256" key="1">
    <source>
        <dbReference type="ARBA" id="ARBA00009091"/>
    </source>
</evidence>
<sequence length="191" mass="21087">MSESVRGLNYIAHLNLKKMKKLLLVLFLAAGTAMAQTGYVASEALLQSMPEFQTAQQEITKYAESIKADDVKAENNARTRMAELQQKVQELSKTATDEAAFNKEVEVYKTQAAAIESELVNSKRIAEQRLGEKQNKLITPLTIKLNEAIKKVALAKGYKVVVDINSIAFATEETNISQDVARELGIPMPSN</sequence>
<dbReference type="GO" id="GO:0050821">
    <property type="term" value="P:protein stabilization"/>
    <property type="evidence" value="ECO:0007669"/>
    <property type="project" value="TreeGrafter"/>
</dbReference>
<evidence type="ECO:0000256" key="2">
    <source>
        <dbReference type="ARBA" id="ARBA00022729"/>
    </source>
</evidence>
<dbReference type="SUPFAM" id="SSF111384">
    <property type="entry name" value="OmpH-like"/>
    <property type="match status" value="1"/>
</dbReference>
<dbReference type="Gene3D" id="3.30.910.20">
    <property type="entry name" value="Skp domain"/>
    <property type="match status" value="1"/>
</dbReference>
<dbReference type="InterPro" id="IPR024930">
    <property type="entry name" value="Skp_dom_sf"/>
</dbReference>
<evidence type="ECO:0000313" key="4">
    <source>
        <dbReference type="EMBL" id="PPK92965.1"/>
    </source>
</evidence>
<evidence type="ECO:0000256" key="3">
    <source>
        <dbReference type="SAM" id="SignalP"/>
    </source>
</evidence>
<keyword evidence="2 3" id="KW-0732">Signal</keyword>
<feature type="signal peptide" evidence="3">
    <location>
        <begin position="1"/>
        <end position="35"/>
    </location>
</feature>
<gene>
    <name evidence="4" type="ORF">LY01_02669</name>
</gene>
<dbReference type="PANTHER" id="PTHR35089:SF1">
    <property type="entry name" value="CHAPERONE PROTEIN SKP"/>
    <property type="match status" value="1"/>
</dbReference>
<keyword evidence="5" id="KW-1185">Reference proteome</keyword>
<evidence type="ECO:0000313" key="5">
    <source>
        <dbReference type="Proteomes" id="UP000239002"/>
    </source>
</evidence>
<protein>
    <submittedName>
        <fullName evidence="4">Outer membrane protein</fullName>
    </submittedName>
</protein>
<dbReference type="InterPro" id="IPR005632">
    <property type="entry name" value="Chaperone_Skp"/>
</dbReference>
<feature type="chain" id="PRO_5015703343" evidence="3">
    <location>
        <begin position="36"/>
        <end position="191"/>
    </location>
</feature>